<proteinExistence type="predicted"/>
<evidence type="ECO:0000313" key="3">
    <source>
        <dbReference type="Proteomes" id="UP000041314"/>
    </source>
</evidence>
<dbReference type="Proteomes" id="UP000041314">
    <property type="component" value="Unassembled WGS sequence"/>
</dbReference>
<dbReference type="EMBL" id="CQPA01000042">
    <property type="protein sequence ID" value="CNU91756.1"/>
    <property type="molecule type" value="Genomic_DNA"/>
</dbReference>
<evidence type="ECO:0000313" key="1">
    <source>
        <dbReference type="EMBL" id="CNU00559.1"/>
    </source>
</evidence>
<evidence type="ECO:0000313" key="4">
    <source>
        <dbReference type="Proteomes" id="UP000042394"/>
    </source>
</evidence>
<dbReference type="AlphaFoldDB" id="A0A655C7H8"/>
<name>A0A655C7H8_SALET</name>
<accession>A0A655C7H8</accession>
<organism evidence="1 4">
    <name type="scientific">Salmonella enterica subsp. enterica serovar Bovismorbificans</name>
    <dbReference type="NCBI Taxonomy" id="58097"/>
    <lineage>
        <taxon>Bacteria</taxon>
        <taxon>Pseudomonadati</taxon>
        <taxon>Pseudomonadota</taxon>
        <taxon>Gammaproteobacteria</taxon>
        <taxon>Enterobacterales</taxon>
        <taxon>Enterobacteriaceae</taxon>
        <taxon>Salmonella</taxon>
    </lineage>
</organism>
<gene>
    <name evidence="2" type="ORF">ERS008198_03881</name>
    <name evidence="1" type="ORF">ERS008207_01573</name>
</gene>
<evidence type="ECO:0000313" key="2">
    <source>
        <dbReference type="EMBL" id="CNU91756.1"/>
    </source>
</evidence>
<sequence>MILPDATHPVTDGERFTVTLDPLKIADGFYVVGQHSPDGNGRLLDFFFHQVGRRGITQVGSQFFNFD</sequence>
<protein>
    <submittedName>
        <fullName evidence="1">Uncharacterized protein</fullName>
    </submittedName>
</protein>
<dbReference type="Proteomes" id="UP000042394">
    <property type="component" value="Unassembled WGS sequence"/>
</dbReference>
<dbReference type="EMBL" id="CQPD01000013">
    <property type="protein sequence ID" value="CNU00559.1"/>
    <property type="molecule type" value="Genomic_DNA"/>
</dbReference>
<reference evidence="3 4" key="1">
    <citation type="submission" date="2015-03" db="EMBL/GenBank/DDBJ databases">
        <authorList>
            <consortium name="Pathogen Informatics"/>
        </authorList>
    </citation>
    <scope>NUCLEOTIDE SEQUENCE [LARGE SCALE GENOMIC DNA]</scope>
    <source>
        <strain evidence="2 3">A1104</strain>
        <strain evidence="1 4">D4891</strain>
    </source>
</reference>